<dbReference type="InterPro" id="IPR020568">
    <property type="entry name" value="Ribosomal_Su5_D2-typ_SF"/>
</dbReference>
<dbReference type="Gene3D" id="3.30.1370.100">
    <property type="entry name" value="MutL, C-terminal domain, regulatory subdomain"/>
    <property type="match status" value="1"/>
</dbReference>
<dbReference type="EMBL" id="JAJITD010000002">
    <property type="protein sequence ID" value="MCC8391905.1"/>
    <property type="molecule type" value="Genomic_DNA"/>
</dbReference>
<dbReference type="Pfam" id="PF08676">
    <property type="entry name" value="MutL_C"/>
    <property type="match status" value="1"/>
</dbReference>
<dbReference type="Gene3D" id="3.30.565.10">
    <property type="entry name" value="Histidine kinase-like ATPase, C-terminal domain"/>
    <property type="match status" value="1"/>
</dbReference>
<feature type="domain" description="MutL C-terminal dimerisation" evidence="7">
    <location>
        <begin position="539"/>
        <end position="682"/>
    </location>
</feature>
<dbReference type="NCBIfam" id="TIGR00585">
    <property type="entry name" value="mutl"/>
    <property type="match status" value="1"/>
</dbReference>
<dbReference type="CDD" id="cd03482">
    <property type="entry name" value="MutL_Trans_MutL"/>
    <property type="match status" value="1"/>
</dbReference>
<keyword evidence="4 5" id="KW-0234">DNA repair</keyword>
<accession>A0ABS8JQ60</accession>
<dbReference type="InterPro" id="IPR013507">
    <property type="entry name" value="DNA_mismatch_S5_2-like"/>
</dbReference>
<evidence type="ECO:0000256" key="4">
    <source>
        <dbReference type="ARBA" id="ARBA00023204"/>
    </source>
</evidence>
<dbReference type="Pfam" id="PF01119">
    <property type="entry name" value="DNA_mis_repair"/>
    <property type="match status" value="1"/>
</dbReference>
<dbReference type="InterPro" id="IPR014762">
    <property type="entry name" value="DNA_mismatch_repair_CS"/>
</dbReference>
<dbReference type="InterPro" id="IPR042120">
    <property type="entry name" value="MutL_C_dimsub"/>
</dbReference>
<evidence type="ECO:0000256" key="6">
    <source>
        <dbReference type="SAM" id="MobiDB-lite"/>
    </source>
</evidence>
<organism evidence="9 10">
    <name type="scientific">Paraburkholderia sejongensis</name>
    <dbReference type="NCBI Taxonomy" id="2886946"/>
    <lineage>
        <taxon>Bacteria</taxon>
        <taxon>Pseudomonadati</taxon>
        <taxon>Pseudomonadota</taxon>
        <taxon>Betaproteobacteria</taxon>
        <taxon>Burkholderiales</taxon>
        <taxon>Burkholderiaceae</taxon>
        <taxon>Paraburkholderia</taxon>
    </lineage>
</organism>
<gene>
    <name evidence="5 9" type="primary">mutL</name>
    <name evidence="9" type="ORF">LJ656_04835</name>
</gene>
<feature type="region of interest" description="Disordered" evidence="6">
    <location>
        <begin position="363"/>
        <end position="387"/>
    </location>
</feature>
<dbReference type="HAMAP" id="MF_00149">
    <property type="entry name" value="DNA_mis_repair"/>
    <property type="match status" value="1"/>
</dbReference>
<dbReference type="SUPFAM" id="SSF55874">
    <property type="entry name" value="ATPase domain of HSP90 chaperone/DNA topoisomerase II/histidine kinase"/>
    <property type="match status" value="1"/>
</dbReference>
<dbReference type="CDD" id="cd16926">
    <property type="entry name" value="HATPase_MutL-MLH-PMS-like"/>
    <property type="match status" value="1"/>
</dbReference>
<dbReference type="InterPro" id="IPR014790">
    <property type="entry name" value="MutL_C"/>
</dbReference>
<dbReference type="Gene3D" id="3.30.230.10">
    <property type="match status" value="1"/>
</dbReference>
<dbReference type="RefSeq" id="WP_230508133.1">
    <property type="nucleotide sequence ID" value="NZ_JAJITD010000002.1"/>
</dbReference>
<dbReference type="InterPro" id="IPR042121">
    <property type="entry name" value="MutL_C_regsub"/>
</dbReference>
<protein>
    <recommendedName>
        <fullName evidence="2 5">DNA mismatch repair protein MutL</fullName>
    </recommendedName>
</protein>
<comment type="caution">
    <text evidence="9">The sequence shown here is derived from an EMBL/GenBank/DDBJ whole genome shotgun (WGS) entry which is preliminary data.</text>
</comment>
<dbReference type="InterPro" id="IPR036890">
    <property type="entry name" value="HATPase_C_sf"/>
</dbReference>
<evidence type="ECO:0000259" key="7">
    <source>
        <dbReference type="SMART" id="SM00853"/>
    </source>
</evidence>
<comment type="similarity">
    <text evidence="1 5">Belongs to the DNA mismatch repair MutL/HexB family.</text>
</comment>
<sequence length="726" mass="75929">MSEFSETPAGPAAAAALPDASNVAPTAAPVAAPAPRPLRAIQPLPDQLISQIAAGEVVERPASVVKELVENALDAGAQTLRVLLDEGGVKRISITDDGCGIPENELVLALTRHATSKIRSLAELEAVGTLGFRGEALASIASVAEMSITSRTADAPHAVRIDAQTGVLSPAAGTQGTTIEVRELYFNTPARRKFLKSEQTELGHCLEQIRRAALARPDVAISVLHNGKAVEHWNASEPPVRVAKILGDTFATAHLPLDEAAGPLAVYGCAGLPTASRGRADQQYFFVNGRFVRDKLLTHAVRAAYEDVLHGERYPSYVLFLDLPPEGVDVNVHPSKIEVRFRDSRSIHQFVFHAVQRALARHAGASPETTAGGHAAHLAPSGGGPASFGATPLGGAGAGAAGDAGGARGFGSGFGGAGLGGSGGGSGYAPSGGGFGSAGNRGGFGGSPSGSQAGNTWMRQARMTQGTLPVAQPLAGYDALFGRKDPLAGPMEGASLFEARDSASETTAPYDPISRGSARFAAGAAPSFDASDDQPLGFALGQVHGIYVLAQNRQGLVIVDMHAAHERILYEQFKNALADRAIAVQPLLIPQTMQADPVEIGTVEEERATLDALGFDLAVLSPTTLAIRAVPALLKDADLPALARAVLSDLHAFGGSRVLTERQHELLGTLACHHAVRANRRLTLDEMNALLRQMEATERADQCNHGRPTWYQLTLADLDRLFMRGQ</sequence>
<dbReference type="SUPFAM" id="SSF118116">
    <property type="entry name" value="DNA mismatch repair protein MutL"/>
    <property type="match status" value="1"/>
</dbReference>
<evidence type="ECO:0000256" key="2">
    <source>
        <dbReference type="ARBA" id="ARBA00021975"/>
    </source>
</evidence>
<keyword evidence="9" id="KW-0540">Nuclease</keyword>
<dbReference type="PANTHER" id="PTHR10073">
    <property type="entry name" value="DNA MISMATCH REPAIR PROTEIN MLH, PMS, MUTL"/>
    <property type="match status" value="1"/>
</dbReference>
<keyword evidence="9" id="KW-0255">Endonuclease</keyword>
<evidence type="ECO:0000256" key="1">
    <source>
        <dbReference type="ARBA" id="ARBA00006082"/>
    </source>
</evidence>
<dbReference type="PANTHER" id="PTHR10073:SF12">
    <property type="entry name" value="DNA MISMATCH REPAIR PROTEIN MLH1"/>
    <property type="match status" value="1"/>
</dbReference>
<dbReference type="InterPro" id="IPR038973">
    <property type="entry name" value="MutL/Mlh/Pms-like"/>
</dbReference>
<dbReference type="InterPro" id="IPR002099">
    <property type="entry name" value="MutL/Mlh/PMS"/>
</dbReference>
<dbReference type="Gene3D" id="3.30.1540.20">
    <property type="entry name" value="MutL, C-terminal domain, dimerisation subdomain"/>
    <property type="match status" value="1"/>
</dbReference>
<keyword evidence="3 5" id="KW-0227">DNA damage</keyword>
<dbReference type="InterPro" id="IPR014721">
    <property type="entry name" value="Ribsml_uS5_D2-typ_fold_subgr"/>
</dbReference>
<evidence type="ECO:0000256" key="5">
    <source>
        <dbReference type="HAMAP-Rule" id="MF_00149"/>
    </source>
</evidence>
<dbReference type="PROSITE" id="PS00058">
    <property type="entry name" value="DNA_MISMATCH_REPAIR_1"/>
    <property type="match status" value="1"/>
</dbReference>
<dbReference type="GO" id="GO:0004519">
    <property type="term" value="F:endonuclease activity"/>
    <property type="evidence" value="ECO:0007669"/>
    <property type="project" value="UniProtKB-KW"/>
</dbReference>
<keyword evidence="9" id="KW-0378">Hydrolase</keyword>
<evidence type="ECO:0000313" key="9">
    <source>
        <dbReference type="EMBL" id="MCC8391905.1"/>
    </source>
</evidence>
<dbReference type="SUPFAM" id="SSF54211">
    <property type="entry name" value="Ribosomal protein S5 domain 2-like"/>
    <property type="match status" value="1"/>
</dbReference>
<dbReference type="Pfam" id="PF13589">
    <property type="entry name" value="HATPase_c_3"/>
    <property type="match status" value="1"/>
</dbReference>
<proteinExistence type="inferred from homology"/>
<dbReference type="SMART" id="SM01340">
    <property type="entry name" value="DNA_mis_repair"/>
    <property type="match status" value="1"/>
</dbReference>
<reference evidence="9 10" key="1">
    <citation type="submission" date="2021-11" db="EMBL/GenBank/DDBJ databases">
        <authorList>
            <person name="Oh E.-T."/>
            <person name="Kim S.-B."/>
        </authorList>
    </citation>
    <scope>NUCLEOTIDE SEQUENCE [LARGE SCALE GENOMIC DNA]</scope>
    <source>
        <strain evidence="9 10">MMS20-SJTR3</strain>
    </source>
</reference>
<dbReference type="NCBIfam" id="NF000949">
    <property type="entry name" value="PRK00095.1-2"/>
    <property type="match status" value="1"/>
</dbReference>
<comment type="function">
    <text evidence="5">This protein is involved in the repair of mismatches in DNA. It is required for dam-dependent methyl-directed DNA mismatch repair. May act as a 'molecular matchmaker', a protein that promotes the formation of a stable complex between two or more DNA-binding proteins in an ATP-dependent manner without itself being part of a final effector complex.</text>
</comment>
<evidence type="ECO:0000313" key="10">
    <source>
        <dbReference type="Proteomes" id="UP001431019"/>
    </source>
</evidence>
<keyword evidence="10" id="KW-1185">Reference proteome</keyword>
<evidence type="ECO:0000259" key="8">
    <source>
        <dbReference type="SMART" id="SM01340"/>
    </source>
</evidence>
<dbReference type="InterPro" id="IPR020667">
    <property type="entry name" value="DNA_mismatch_repair_MutL"/>
</dbReference>
<evidence type="ECO:0000256" key="3">
    <source>
        <dbReference type="ARBA" id="ARBA00022763"/>
    </source>
</evidence>
<dbReference type="Proteomes" id="UP001431019">
    <property type="component" value="Unassembled WGS sequence"/>
</dbReference>
<dbReference type="InterPro" id="IPR037198">
    <property type="entry name" value="MutL_C_sf"/>
</dbReference>
<feature type="domain" description="DNA mismatch repair protein S5" evidence="8">
    <location>
        <begin position="242"/>
        <end position="360"/>
    </location>
</feature>
<name>A0ABS8JQ60_9BURK</name>
<dbReference type="SMART" id="SM00853">
    <property type="entry name" value="MutL_C"/>
    <property type="match status" value="1"/>
</dbReference>